<keyword evidence="4 8" id="KW-0812">Transmembrane</keyword>
<feature type="transmembrane region" description="Helical" evidence="8">
    <location>
        <begin position="465"/>
        <end position="484"/>
    </location>
</feature>
<sequence length="716" mass="81889">MGSLSDIGLAAGINILSALGFLLAFAILRLQPINDRVYFPKWYLKGIRNSPRHSGNVVSKFVNLDFRTYIRFLNWMPAALKMPEPELIDHAGLDSAVYIRIYLLGLKIFVPLTVLGFCVLVPVNWTSKTLENAQEVTFSEIDKLSISNIGQDTQRFWAHVVMAYVFAFWTYFVLYKEYKLIASMRLHFLASEKRRPDQFTVLVRNVPPDPDESVSEHVEHFFSVNHQDHYLTHQVVYNANKLASIVEKKKGLQNWLVYYENKHTRNPARRPTMKTGFWGLWGKTLDAIDYHTAEIEKLSKEEDAERERVISNPKSIMPAAFVSFKSRWGAAVCAQTQQSSNPTLWLTEWAPEPRDVYWSNLAIPYVELTIRRSLMAVALFFLTFFFIIPIAFVQSLANLEGIEKVVPFLRPVIEVQVVKSLIQGFLPGIALKVFLILLPTILMTMSKIEGFTALSALERRSASKYYLFLFVNVFLGSLITGTAFEQLNSFLHESANKIPEIVGRSIPMKATFFISYIMVDGWAGIAAEIIRLKPLVIFHLKNTFLVKTEQDREQAMDPGCLEFASSEPRIQLYFLLGLVYAVVTPILLPFIIVFFSFSFLVFRHQLSLCYSLQCKIINVYNQQYESGASFWPDVHGRLIVAMIVSQLLLMGLMSTQRAPQSTLLLGLPVITICFHSFCKGRFEPAFVKLPLQVSFIYPSFFKKNQSIKNQFNIFPN</sequence>
<dbReference type="Pfam" id="PF02714">
    <property type="entry name" value="RSN1_7TM"/>
    <property type="match status" value="1"/>
</dbReference>
<keyword evidence="7" id="KW-0406">Ion transport</keyword>
<feature type="transmembrane region" description="Helical" evidence="8">
    <location>
        <begin position="6"/>
        <end position="28"/>
    </location>
</feature>
<proteinExistence type="inferred from homology"/>
<feature type="transmembrane region" description="Helical" evidence="8">
    <location>
        <begin position="101"/>
        <end position="123"/>
    </location>
</feature>
<evidence type="ECO:0000256" key="6">
    <source>
        <dbReference type="ARBA" id="ARBA00023136"/>
    </source>
</evidence>
<comment type="similarity">
    <text evidence="2">Belongs to the CSC1 (TC 1.A.17) family.</text>
</comment>
<comment type="caution">
    <text evidence="12">The sequence shown here is derived from an EMBL/GenBank/DDBJ whole genome shotgun (WGS) entry which is preliminary data.</text>
</comment>
<dbReference type="InterPro" id="IPR003864">
    <property type="entry name" value="CSC1/OSCA1-like_7TM"/>
</dbReference>
<feature type="transmembrane region" description="Helical" evidence="8">
    <location>
        <begin position="156"/>
        <end position="175"/>
    </location>
</feature>
<dbReference type="PANTHER" id="PTHR13018">
    <property type="entry name" value="PROBABLE MEMBRANE PROTEIN DUF221-RELATED"/>
    <property type="match status" value="1"/>
</dbReference>
<evidence type="ECO:0000256" key="3">
    <source>
        <dbReference type="ARBA" id="ARBA00022448"/>
    </source>
</evidence>
<keyword evidence="5 8" id="KW-1133">Transmembrane helix</keyword>
<dbReference type="PANTHER" id="PTHR13018:SF96">
    <property type="entry name" value="OS05G0393800 PROTEIN"/>
    <property type="match status" value="1"/>
</dbReference>
<dbReference type="EMBL" id="LSRQ01000516">
    <property type="protein sequence ID" value="OAY82336.1"/>
    <property type="molecule type" value="Genomic_DNA"/>
</dbReference>
<organism evidence="12 13">
    <name type="scientific">Ananas comosus</name>
    <name type="common">Pineapple</name>
    <name type="synonym">Ananas ananas</name>
    <dbReference type="NCBI Taxonomy" id="4615"/>
    <lineage>
        <taxon>Eukaryota</taxon>
        <taxon>Viridiplantae</taxon>
        <taxon>Streptophyta</taxon>
        <taxon>Embryophyta</taxon>
        <taxon>Tracheophyta</taxon>
        <taxon>Spermatophyta</taxon>
        <taxon>Magnoliopsida</taxon>
        <taxon>Liliopsida</taxon>
        <taxon>Poales</taxon>
        <taxon>Bromeliaceae</taxon>
        <taxon>Bromelioideae</taxon>
        <taxon>Ananas</taxon>
    </lineage>
</organism>
<keyword evidence="7" id="KW-0407">Ion channel</keyword>
<evidence type="ECO:0000259" key="9">
    <source>
        <dbReference type="Pfam" id="PF02714"/>
    </source>
</evidence>
<dbReference type="InterPro" id="IPR027815">
    <property type="entry name" value="CSC1/OSCA1-like_cyt"/>
</dbReference>
<reference evidence="12 13" key="1">
    <citation type="journal article" date="2016" name="DNA Res.">
        <title>The draft genome of MD-2 pineapple using hybrid error correction of long reads.</title>
        <authorList>
            <person name="Redwan R.M."/>
            <person name="Saidin A."/>
            <person name="Kumar S.V."/>
        </authorList>
    </citation>
    <scope>NUCLEOTIDE SEQUENCE [LARGE SCALE GENOMIC DNA]</scope>
    <source>
        <strain evidence="13">cv. MD2</strain>
        <tissue evidence="12">Leaf</tissue>
    </source>
</reference>
<feature type="transmembrane region" description="Helical" evidence="8">
    <location>
        <begin position="374"/>
        <end position="397"/>
    </location>
</feature>
<name>A0A199VZC0_ANACO</name>
<feature type="transmembrane region" description="Helical" evidence="8">
    <location>
        <begin position="513"/>
        <end position="532"/>
    </location>
</feature>
<dbReference type="Proteomes" id="UP000092600">
    <property type="component" value="Unassembled WGS sequence"/>
</dbReference>
<feature type="domain" description="CSC1/OSCA1-like N-terminal transmembrane" evidence="10">
    <location>
        <begin position="9"/>
        <end position="177"/>
    </location>
</feature>
<dbReference type="GO" id="GO:0005886">
    <property type="term" value="C:plasma membrane"/>
    <property type="evidence" value="ECO:0007669"/>
    <property type="project" value="TreeGrafter"/>
</dbReference>
<evidence type="ECO:0000256" key="4">
    <source>
        <dbReference type="ARBA" id="ARBA00022692"/>
    </source>
</evidence>
<evidence type="ECO:0000256" key="2">
    <source>
        <dbReference type="ARBA" id="ARBA00007779"/>
    </source>
</evidence>
<dbReference type="STRING" id="4615.A0A199VZC0"/>
<dbReference type="Pfam" id="PF14703">
    <property type="entry name" value="PHM7_cyt"/>
    <property type="match status" value="1"/>
</dbReference>
<feature type="transmembrane region" description="Helical" evidence="8">
    <location>
        <begin position="417"/>
        <end position="444"/>
    </location>
</feature>
<evidence type="ECO:0000259" key="10">
    <source>
        <dbReference type="Pfam" id="PF13967"/>
    </source>
</evidence>
<dbReference type="AlphaFoldDB" id="A0A199VZC0"/>
<evidence type="ECO:0000313" key="13">
    <source>
        <dbReference type="Proteomes" id="UP000092600"/>
    </source>
</evidence>
<dbReference type="Pfam" id="PF13967">
    <property type="entry name" value="RSN1_TM"/>
    <property type="match status" value="1"/>
</dbReference>
<dbReference type="InterPro" id="IPR032880">
    <property type="entry name" value="CSC1/OSCA1-like_N"/>
</dbReference>
<protein>
    <submittedName>
        <fullName evidence="12">CSC1-like protein</fullName>
    </submittedName>
</protein>
<keyword evidence="3" id="KW-0813">Transport</keyword>
<dbReference type="InterPro" id="IPR045122">
    <property type="entry name" value="Csc1-like"/>
</dbReference>
<evidence type="ECO:0000256" key="5">
    <source>
        <dbReference type="ARBA" id="ARBA00022989"/>
    </source>
</evidence>
<evidence type="ECO:0000256" key="1">
    <source>
        <dbReference type="ARBA" id="ARBA00004141"/>
    </source>
</evidence>
<feature type="domain" description="CSC1/OSCA1-like cytosolic" evidence="11">
    <location>
        <begin position="198"/>
        <end position="360"/>
    </location>
</feature>
<evidence type="ECO:0000256" key="7">
    <source>
        <dbReference type="ARBA" id="ARBA00023303"/>
    </source>
</evidence>
<feature type="domain" description="CSC1/OSCA1-like 7TM region" evidence="9">
    <location>
        <begin position="371"/>
        <end position="653"/>
    </location>
</feature>
<evidence type="ECO:0000256" key="8">
    <source>
        <dbReference type="SAM" id="Phobius"/>
    </source>
</evidence>
<dbReference type="GO" id="GO:0005227">
    <property type="term" value="F:calcium-activated cation channel activity"/>
    <property type="evidence" value="ECO:0007669"/>
    <property type="project" value="InterPro"/>
</dbReference>
<feature type="transmembrane region" description="Helical" evidence="8">
    <location>
        <begin position="572"/>
        <end position="602"/>
    </location>
</feature>
<evidence type="ECO:0000313" key="12">
    <source>
        <dbReference type="EMBL" id="OAY82336.1"/>
    </source>
</evidence>
<keyword evidence="6 8" id="KW-0472">Membrane</keyword>
<gene>
    <name evidence="12" type="ORF">ACMD2_23587</name>
</gene>
<evidence type="ECO:0000259" key="11">
    <source>
        <dbReference type="Pfam" id="PF14703"/>
    </source>
</evidence>
<comment type="subcellular location">
    <subcellularLocation>
        <location evidence="1">Membrane</location>
        <topology evidence="1">Multi-pass membrane protein</topology>
    </subcellularLocation>
</comment>
<accession>A0A199VZC0</accession>